<evidence type="ECO:0000256" key="3">
    <source>
        <dbReference type="ARBA" id="ARBA00023136"/>
    </source>
</evidence>
<name>A0A9J6FQE7_HAELO</name>
<accession>A0A9J6FQE7</accession>
<dbReference type="GO" id="GO:0016020">
    <property type="term" value="C:membrane"/>
    <property type="evidence" value="ECO:0007669"/>
    <property type="project" value="InterPro"/>
</dbReference>
<proteinExistence type="predicted"/>
<keyword evidence="3" id="KW-0472">Membrane</keyword>
<evidence type="ECO:0000256" key="1">
    <source>
        <dbReference type="ARBA" id="ARBA00022692"/>
    </source>
</evidence>
<dbReference type="AlphaFoldDB" id="A0A9J6FQE7"/>
<comment type="caution">
    <text evidence="4">The sequence shown here is derived from an EMBL/GenBank/DDBJ whole genome shotgun (WGS) entry which is preliminary data.</text>
</comment>
<evidence type="ECO:0000313" key="5">
    <source>
        <dbReference type="Proteomes" id="UP000821853"/>
    </source>
</evidence>
<evidence type="ECO:0000313" key="4">
    <source>
        <dbReference type="EMBL" id="KAH9364473.1"/>
    </source>
</evidence>
<dbReference type="InterPro" id="IPR036640">
    <property type="entry name" value="ABC1_TM_sf"/>
</dbReference>
<dbReference type="VEuPathDB" id="VectorBase:HLOH_062924"/>
<protein>
    <submittedName>
        <fullName evidence="4">Uncharacterized protein</fullName>
    </submittedName>
</protein>
<dbReference type="SUPFAM" id="SSF90123">
    <property type="entry name" value="ABC transporter transmembrane region"/>
    <property type="match status" value="1"/>
</dbReference>
<dbReference type="Proteomes" id="UP000821853">
    <property type="component" value="Chromosome 10"/>
</dbReference>
<sequence length="121" mass="14002">MSRLLQHVTETVDALSSVRTYGVADRFRRHFCRLTDDVTRGYSCFLVSYSFTRALTSTAGFVVVHVHADIKHRVQRPRRTRPERSGAGSQLGHFRKRAFRNVVGQFVFSRHFLPLQHALCR</sequence>
<gene>
    <name evidence="4" type="ORF">HPB48_021865</name>
</gene>
<organism evidence="4 5">
    <name type="scientific">Haemaphysalis longicornis</name>
    <name type="common">Bush tick</name>
    <dbReference type="NCBI Taxonomy" id="44386"/>
    <lineage>
        <taxon>Eukaryota</taxon>
        <taxon>Metazoa</taxon>
        <taxon>Ecdysozoa</taxon>
        <taxon>Arthropoda</taxon>
        <taxon>Chelicerata</taxon>
        <taxon>Arachnida</taxon>
        <taxon>Acari</taxon>
        <taxon>Parasitiformes</taxon>
        <taxon>Ixodida</taxon>
        <taxon>Ixodoidea</taxon>
        <taxon>Ixodidae</taxon>
        <taxon>Haemaphysalinae</taxon>
        <taxon>Haemaphysalis</taxon>
    </lineage>
</organism>
<keyword evidence="2" id="KW-1133">Transmembrane helix</keyword>
<keyword evidence="1" id="KW-0812">Transmembrane</keyword>
<keyword evidence="5" id="KW-1185">Reference proteome</keyword>
<evidence type="ECO:0000256" key="2">
    <source>
        <dbReference type="ARBA" id="ARBA00022989"/>
    </source>
</evidence>
<dbReference type="GO" id="GO:0005524">
    <property type="term" value="F:ATP binding"/>
    <property type="evidence" value="ECO:0007669"/>
    <property type="project" value="InterPro"/>
</dbReference>
<reference evidence="4 5" key="1">
    <citation type="journal article" date="2020" name="Cell">
        <title>Large-Scale Comparative Analyses of Tick Genomes Elucidate Their Genetic Diversity and Vector Capacities.</title>
        <authorList>
            <consortium name="Tick Genome and Microbiome Consortium (TIGMIC)"/>
            <person name="Jia N."/>
            <person name="Wang J."/>
            <person name="Shi W."/>
            <person name="Du L."/>
            <person name="Sun Y."/>
            <person name="Zhan W."/>
            <person name="Jiang J.F."/>
            <person name="Wang Q."/>
            <person name="Zhang B."/>
            <person name="Ji P."/>
            <person name="Bell-Sakyi L."/>
            <person name="Cui X.M."/>
            <person name="Yuan T.T."/>
            <person name="Jiang B.G."/>
            <person name="Yang W.F."/>
            <person name="Lam T.T."/>
            <person name="Chang Q.C."/>
            <person name="Ding S.J."/>
            <person name="Wang X.J."/>
            <person name="Zhu J.G."/>
            <person name="Ruan X.D."/>
            <person name="Zhao L."/>
            <person name="Wei J.T."/>
            <person name="Ye R.Z."/>
            <person name="Que T.C."/>
            <person name="Du C.H."/>
            <person name="Zhou Y.H."/>
            <person name="Cheng J.X."/>
            <person name="Dai P.F."/>
            <person name="Guo W.B."/>
            <person name="Han X.H."/>
            <person name="Huang E.J."/>
            <person name="Li L.F."/>
            <person name="Wei W."/>
            <person name="Gao Y.C."/>
            <person name="Liu J.Z."/>
            <person name="Shao H.Z."/>
            <person name="Wang X."/>
            <person name="Wang C.C."/>
            <person name="Yang T.C."/>
            <person name="Huo Q.B."/>
            <person name="Li W."/>
            <person name="Chen H.Y."/>
            <person name="Chen S.E."/>
            <person name="Zhou L.G."/>
            <person name="Ni X.B."/>
            <person name="Tian J.H."/>
            <person name="Sheng Y."/>
            <person name="Liu T."/>
            <person name="Pan Y.S."/>
            <person name="Xia L.Y."/>
            <person name="Li J."/>
            <person name="Zhao F."/>
            <person name="Cao W.C."/>
        </authorList>
    </citation>
    <scope>NUCLEOTIDE SEQUENCE [LARGE SCALE GENOMIC DNA]</scope>
    <source>
        <strain evidence="4">HaeL-2018</strain>
    </source>
</reference>
<dbReference type="EMBL" id="JABSTR010000002">
    <property type="protein sequence ID" value="KAH9364473.1"/>
    <property type="molecule type" value="Genomic_DNA"/>
</dbReference>